<proteinExistence type="predicted"/>
<organism evidence="1">
    <name type="scientific">Spongospora subterranea</name>
    <dbReference type="NCBI Taxonomy" id="70186"/>
    <lineage>
        <taxon>Eukaryota</taxon>
        <taxon>Sar</taxon>
        <taxon>Rhizaria</taxon>
        <taxon>Endomyxa</taxon>
        <taxon>Phytomyxea</taxon>
        <taxon>Plasmodiophorida</taxon>
        <taxon>Plasmodiophoridae</taxon>
        <taxon>Spongospora</taxon>
    </lineage>
</organism>
<dbReference type="EMBL" id="HACM01005674">
    <property type="protein sequence ID" value="CRZ06116.1"/>
    <property type="molecule type" value="Transcribed_RNA"/>
</dbReference>
<name>A0A0H5QWX5_9EUKA</name>
<reference evidence="1" key="1">
    <citation type="submission" date="2015-04" db="EMBL/GenBank/DDBJ databases">
        <title>The genome sequence of the plant pathogenic Rhizarian Plasmodiophora brassicae reveals insights in its biotrophic life cycle and the origin of chitin synthesis.</title>
        <authorList>
            <person name="Schwelm A."/>
            <person name="Fogelqvist J."/>
            <person name="Knaust A."/>
            <person name="Julke S."/>
            <person name="Lilja T."/>
            <person name="Dhandapani V."/>
            <person name="Bonilla-Rosso G."/>
            <person name="Karlsson M."/>
            <person name="Shevchenko A."/>
            <person name="Choi S.R."/>
            <person name="Kim H.G."/>
            <person name="Park J.Y."/>
            <person name="Lim Y.P."/>
            <person name="Ludwig-Muller J."/>
            <person name="Dixelius C."/>
        </authorList>
    </citation>
    <scope>NUCLEOTIDE SEQUENCE</scope>
    <source>
        <tissue evidence="1">Potato root galls</tissue>
    </source>
</reference>
<evidence type="ECO:0000313" key="1">
    <source>
        <dbReference type="EMBL" id="CRZ06116.1"/>
    </source>
</evidence>
<sequence length="234" mass="26382">MEPQLLFSIKSLVLLALYRTIDHLRGMMTDRLKLRVLKFVDLFQVMWRHENVRNLLFQGSDGGSERSPISTSDVDYSMFPQHSFFQINQPPLMSFILDHRVSIEKRILSRYTFEYEQNLSGAGEDPGFGLIDLAAVQQSVLQLDPSLCSNIEILLKKRIAALELLIVCLQSASSGAVAYTRYSFDVPAPVIFIVISGYPVSVTCLVMTWGNPESENGFSSRCGFMRRTVVNSNS</sequence>
<dbReference type="AlphaFoldDB" id="A0A0H5QWX5"/>
<accession>A0A0H5QWX5</accession>
<protein>
    <submittedName>
        <fullName evidence="1">Uncharacterized protein</fullName>
    </submittedName>
</protein>